<evidence type="ECO:0000256" key="1">
    <source>
        <dbReference type="SAM" id="MobiDB-lite"/>
    </source>
</evidence>
<organism evidence="2 3">
    <name type="scientific">Thalassotalea castellviae</name>
    <dbReference type="NCBI Taxonomy" id="3075612"/>
    <lineage>
        <taxon>Bacteria</taxon>
        <taxon>Pseudomonadati</taxon>
        <taxon>Pseudomonadota</taxon>
        <taxon>Gammaproteobacteria</taxon>
        <taxon>Alteromonadales</taxon>
        <taxon>Colwelliaceae</taxon>
        <taxon>Thalassotalea</taxon>
    </lineage>
</organism>
<accession>A0ABU3A3E0</accession>
<reference evidence="2 3" key="1">
    <citation type="submission" date="2023-09" db="EMBL/GenBank/DDBJ databases">
        <authorList>
            <person name="Rey-Velasco X."/>
        </authorList>
    </citation>
    <scope>NUCLEOTIDE SEQUENCE [LARGE SCALE GENOMIC DNA]</scope>
    <source>
        <strain evidence="2 3">W431</strain>
    </source>
</reference>
<dbReference type="RefSeq" id="WP_311579739.1">
    <property type="nucleotide sequence ID" value="NZ_JAVRIF010000003.1"/>
</dbReference>
<proteinExistence type="predicted"/>
<name>A0ABU3A3E0_9GAMM</name>
<dbReference type="EMBL" id="JAVRIF010000003">
    <property type="protein sequence ID" value="MDT0603496.1"/>
    <property type="molecule type" value="Genomic_DNA"/>
</dbReference>
<gene>
    <name evidence="2" type="ORF">RM573_07790</name>
</gene>
<protein>
    <recommendedName>
        <fullName evidence="4">Zinc ribbon domain-containing protein</fullName>
    </recommendedName>
</protein>
<dbReference type="Proteomes" id="UP001266357">
    <property type="component" value="Unassembled WGS sequence"/>
</dbReference>
<evidence type="ECO:0000313" key="3">
    <source>
        <dbReference type="Proteomes" id="UP001266357"/>
    </source>
</evidence>
<feature type="region of interest" description="Disordered" evidence="1">
    <location>
        <begin position="64"/>
        <end position="98"/>
    </location>
</feature>
<comment type="caution">
    <text evidence="2">The sequence shown here is derived from an EMBL/GenBank/DDBJ whole genome shotgun (WGS) entry which is preliminary data.</text>
</comment>
<sequence>MSKVNADIGEITCAWCSSVVPVRKNRNSKLYVACSNCGQQPLNAQGGQDIILERATIYGAAPKAAPVEPAKNPEPIEKPIETPPEKPRKSSGFSFLDM</sequence>
<keyword evidence="3" id="KW-1185">Reference proteome</keyword>
<feature type="compositionally biased region" description="Basic and acidic residues" evidence="1">
    <location>
        <begin position="74"/>
        <end position="88"/>
    </location>
</feature>
<evidence type="ECO:0000313" key="2">
    <source>
        <dbReference type="EMBL" id="MDT0603496.1"/>
    </source>
</evidence>
<evidence type="ECO:0008006" key="4">
    <source>
        <dbReference type="Google" id="ProtNLM"/>
    </source>
</evidence>